<proteinExistence type="predicted"/>
<feature type="chain" id="PRO_5032670173" evidence="1">
    <location>
        <begin position="18"/>
        <end position="207"/>
    </location>
</feature>
<protein>
    <submittedName>
        <fullName evidence="2">Uncharacterized protein</fullName>
    </submittedName>
</protein>
<dbReference type="EMBL" id="CAJNDS010002215">
    <property type="protein sequence ID" value="CAE7377459.1"/>
    <property type="molecule type" value="Genomic_DNA"/>
</dbReference>
<evidence type="ECO:0000256" key="1">
    <source>
        <dbReference type="SAM" id="SignalP"/>
    </source>
</evidence>
<gene>
    <name evidence="2" type="ORF">SNAT2548_LOCUS20614</name>
</gene>
<evidence type="ECO:0000313" key="3">
    <source>
        <dbReference type="Proteomes" id="UP000604046"/>
    </source>
</evidence>
<accession>A0A812QIG3</accession>
<keyword evidence="3" id="KW-1185">Reference proteome</keyword>
<dbReference type="AlphaFoldDB" id="A0A812QIG3"/>
<keyword evidence="1" id="KW-0732">Signal</keyword>
<reference evidence="2" key="1">
    <citation type="submission" date="2021-02" db="EMBL/GenBank/DDBJ databases">
        <authorList>
            <person name="Dougan E. K."/>
            <person name="Rhodes N."/>
            <person name="Thang M."/>
            <person name="Chan C."/>
        </authorList>
    </citation>
    <scope>NUCLEOTIDE SEQUENCE</scope>
</reference>
<dbReference type="OrthoDB" id="414086at2759"/>
<feature type="signal peptide" evidence="1">
    <location>
        <begin position="1"/>
        <end position="17"/>
    </location>
</feature>
<evidence type="ECO:0000313" key="2">
    <source>
        <dbReference type="EMBL" id="CAE7377459.1"/>
    </source>
</evidence>
<name>A0A812QIG3_9DINO</name>
<comment type="caution">
    <text evidence="2">The sequence shown here is derived from an EMBL/GenBank/DDBJ whole genome shotgun (WGS) entry which is preliminary data.</text>
</comment>
<sequence length="207" mass="22696">MMPFSAILLALLPCAMGEGQAGTLYCFACVTPNTYEVGMIAAMARLGVGLFECNGYDIISNTTADQLFVNYPDVAGMLKDKVHVINKNLYVPMVRGPAGHDSSSPQTDPNSPLYEGKKAIMKHLVNAPVFKDVWQSIFDIGAFGNFDYTCKLDVDAVIVPKRLSGMLSARPGDEEEYFLNAYHDMYGNFLHGPVELISKKGMTLDDH</sequence>
<dbReference type="Proteomes" id="UP000604046">
    <property type="component" value="Unassembled WGS sequence"/>
</dbReference>
<organism evidence="2 3">
    <name type="scientific">Symbiodinium natans</name>
    <dbReference type="NCBI Taxonomy" id="878477"/>
    <lineage>
        <taxon>Eukaryota</taxon>
        <taxon>Sar</taxon>
        <taxon>Alveolata</taxon>
        <taxon>Dinophyceae</taxon>
        <taxon>Suessiales</taxon>
        <taxon>Symbiodiniaceae</taxon>
        <taxon>Symbiodinium</taxon>
    </lineage>
</organism>